<dbReference type="Proteomes" id="UP000095591">
    <property type="component" value="Unassembled WGS sequence"/>
</dbReference>
<evidence type="ECO:0000313" key="13">
    <source>
        <dbReference type="Proteomes" id="UP000461276"/>
    </source>
</evidence>
<organism evidence="3 10">
    <name type="scientific">Parabacteroides distasonis</name>
    <dbReference type="NCBI Taxonomy" id="823"/>
    <lineage>
        <taxon>Bacteria</taxon>
        <taxon>Pseudomonadati</taxon>
        <taxon>Bacteroidota</taxon>
        <taxon>Bacteroidia</taxon>
        <taxon>Bacteroidales</taxon>
        <taxon>Tannerellaceae</taxon>
        <taxon>Parabacteroides</taxon>
    </lineage>
</organism>
<dbReference type="InterPro" id="IPR006683">
    <property type="entry name" value="Thioestr_dom"/>
</dbReference>
<dbReference type="EMBL" id="WKNE01000029">
    <property type="protein sequence ID" value="MRZ57127.1"/>
    <property type="molecule type" value="Genomic_DNA"/>
</dbReference>
<evidence type="ECO:0000313" key="12">
    <source>
        <dbReference type="Proteomes" id="UP000441609"/>
    </source>
</evidence>
<evidence type="ECO:0000256" key="1">
    <source>
        <dbReference type="ARBA" id="ARBA00022801"/>
    </source>
</evidence>
<dbReference type="Proteomes" id="UP000095455">
    <property type="component" value="Unassembled WGS sequence"/>
</dbReference>
<reference evidence="5" key="3">
    <citation type="submission" date="2023-01" db="EMBL/GenBank/DDBJ databases">
        <title>Human gut microbiome strain richness.</title>
        <authorList>
            <person name="Chen-Liaw A."/>
        </authorList>
    </citation>
    <scope>NUCLEOTIDE SEQUENCE</scope>
    <source>
        <strain evidence="5">RTP21484st1_E5_RTP21484_190118</strain>
    </source>
</reference>
<evidence type="ECO:0000313" key="5">
    <source>
        <dbReference type="EMBL" id="MDB9005932.1"/>
    </source>
</evidence>
<evidence type="ECO:0000313" key="4">
    <source>
        <dbReference type="EMBL" id="CUO89235.1"/>
    </source>
</evidence>
<evidence type="ECO:0000313" key="7">
    <source>
        <dbReference type="EMBL" id="MRZ57127.1"/>
    </source>
</evidence>
<proteinExistence type="predicted"/>
<dbReference type="OrthoDB" id="32575at2"/>
<evidence type="ECO:0000259" key="2">
    <source>
        <dbReference type="Pfam" id="PF03061"/>
    </source>
</evidence>
<dbReference type="AlphaFoldDB" id="A0A173VYM1"/>
<evidence type="ECO:0000313" key="10">
    <source>
        <dbReference type="Proteomes" id="UP000095591"/>
    </source>
</evidence>
<dbReference type="Proteomes" id="UP001210126">
    <property type="component" value="Unassembled WGS sequence"/>
</dbReference>
<dbReference type="CDD" id="cd03443">
    <property type="entry name" value="PaaI_thioesterase"/>
    <property type="match status" value="1"/>
</dbReference>
<evidence type="ECO:0000313" key="9">
    <source>
        <dbReference type="Proteomes" id="UP000095455"/>
    </source>
</evidence>
<dbReference type="SUPFAM" id="SSF54637">
    <property type="entry name" value="Thioesterase/thiol ester dehydrase-isomerase"/>
    <property type="match status" value="1"/>
</dbReference>
<dbReference type="EMBL" id="CYXP01000010">
    <property type="protein sequence ID" value="CUN31195.1"/>
    <property type="molecule type" value="Genomic_DNA"/>
</dbReference>
<evidence type="ECO:0000313" key="3">
    <source>
        <dbReference type="EMBL" id="CUN31195.1"/>
    </source>
</evidence>
<dbReference type="GO" id="GO:0016289">
    <property type="term" value="F:acyl-CoA hydrolase activity"/>
    <property type="evidence" value="ECO:0007669"/>
    <property type="project" value="TreeGrafter"/>
</dbReference>
<dbReference type="Pfam" id="PF03061">
    <property type="entry name" value="4HBT"/>
    <property type="match status" value="1"/>
</dbReference>
<dbReference type="EMBL" id="WKMO01000014">
    <property type="protein sequence ID" value="MSB74650.1"/>
    <property type="molecule type" value="Genomic_DNA"/>
</dbReference>
<dbReference type="InterPro" id="IPR029069">
    <property type="entry name" value="HotDog_dom_sf"/>
</dbReference>
<dbReference type="InterPro" id="IPR003736">
    <property type="entry name" value="PAAI_dom"/>
</dbReference>
<evidence type="ECO:0000313" key="6">
    <source>
        <dbReference type="EMBL" id="MRY94589.1"/>
    </source>
</evidence>
<dbReference type="EMBL" id="WKMY01000011">
    <property type="protein sequence ID" value="MRY94589.1"/>
    <property type="molecule type" value="Genomic_DNA"/>
</dbReference>
<dbReference type="PANTHER" id="PTHR42856">
    <property type="entry name" value="ACYL-COENZYME A THIOESTERASE PAAI"/>
    <property type="match status" value="1"/>
</dbReference>
<dbReference type="Proteomes" id="UP000461276">
    <property type="component" value="Unassembled WGS sequence"/>
</dbReference>
<dbReference type="EMBL" id="CYYK01000013">
    <property type="protein sequence ID" value="CUO89235.1"/>
    <property type="molecule type" value="Genomic_DNA"/>
</dbReference>
<dbReference type="Proteomes" id="UP000441609">
    <property type="component" value="Unassembled WGS sequence"/>
</dbReference>
<sequence length="135" mass="14685">MTIHEFLQGDKFALLAGVELLETGNGYAKARMLIKPEHLNGGGVCQGGAIFTLADLAFAAATNSHARLTLSITSNINFFKAESKGYLYAEAKEAFSHKRLANCEVRITNEAEELIATFNGTGYRKDTELPFTPLV</sequence>
<dbReference type="EMBL" id="JAQMPJ010000011">
    <property type="protein sequence ID" value="MDB9005932.1"/>
    <property type="molecule type" value="Genomic_DNA"/>
</dbReference>
<dbReference type="InterPro" id="IPR052723">
    <property type="entry name" value="Acyl-CoA_thioesterase_PaaI"/>
</dbReference>
<accession>A0A173VYM1</accession>
<reference evidence="11 12" key="2">
    <citation type="journal article" date="2019" name="Nat. Med.">
        <title>A library of human gut bacterial isolates paired with longitudinal multiomics data enables mechanistic microbiome research.</title>
        <authorList>
            <person name="Poyet M."/>
            <person name="Groussin M."/>
            <person name="Gibbons S.M."/>
            <person name="Avila-Pacheco J."/>
            <person name="Jiang X."/>
            <person name="Kearney S.M."/>
            <person name="Perrotta A.R."/>
            <person name="Berdy B."/>
            <person name="Zhao S."/>
            <person name="Lieberman T.D."/>
            <person name="Swanson P.K."/>
            <person name="Smith M."/>
            <person name="Roesemann S."/>
            <person name="Alexander J.E."/>
            <person name="Rich S.A."/>
            <person name="Livny J."/>
            <person name="Vlamakis H."/>
            <person name="Clish C."/>
            <person name="Bullock K."/>
            <person name="Deik A."/>
            <person name="Scott J."/>
            <person name="Pierce K.A."/>
            <person name="Xavier R.J."/>
            <person name="Alm E.J."/>
        </authorList>
    </citation>
    <scope>NUCLEOTIDE SEQUENCE [LARGE SCALE GENOMIC DNA]</scope>
    <source>
        <strain evidence="7 11">BIOML-A2</strain>
        <strain evidence="8 12">BIOML-A20</strain>
        <strain evidence="6 13">BIOML-A9</strain>
    </source>
</reference>
<dbReference type="OMA" id="FACNSHN"/>
<keyword evidence="1 3" id="KW-0378">Hydrolase</keyword>
<dbReference type="RefSeq" id="WP_005860676.1">
    <property type="nucleotide sequence ID" value="NZ_BQOC01000004.1"/>
</dbReference>
<protein>
    <submittedName>
        <fullName evidence="3">Acyl-coenzyme A thioesterase PaaI</fullName>
        <ecNumber evidence="3">3.1.2.-</ecNumber>
    </submittedName>
    <submittedName>
        <fullName evidence="6">Hotdog fold thioesterase</fullName>
    </submittedName>
    <submittedName>
        <fullName evidence="5">PaaI family thioesterase</fullName>
    </submittedName>
</protein>
<dbReference type="NCBIfam" id="TIGR00369">
    <property type="entry name" value="unchar_dom_1"/>
    <property type="match status" value="1"/>
</dbReference>
<evidence type="ECO:0000313" key="11">
    <source>
        <dbReference type="Proteomes" id="UP000432516"/>
    </source>
</evidence>
<dbReference type="EC" id="3.1.2.-" evidence="3"/>
<feature type="domain" description="Thioesterase" evidence="2">
    <location>
        <begin position="42"/>
        <end position="115"/>
    </location>
</feature>
<name>A0A173VYM1_PARDI</name>
<evidence type="ECO:0000313" key="8">
    <source>
        <dbReference type="EMBL" id="MSB74650.1"/>
    </source>
</evidence>
<dbReference type="PANTHER" id="PTHR42856:SF1">
    <property type="entry name" value="ACYL-COENZYME A THIOESTERASE PAAI"/>
    <property type="match status" value="1"/>
</dbReference>
<dbReference type="Proteomes" id="UP000432516">
    <property type="component" value="Unassembled WGS sequence"/>
</dbReference>
<gene>
    <name evidence="3" type="primary">paaI</name>
    <name evidence="4" type="ORF">ERS852380_03386</name>
    <name evidence="3" type="ORF">ERS852429_03685</name>
    <name evidence="6" type="ORF">GKD67_15415</name>
    <name evidence="7" type="ORF">GKD68_20780</name>
    <name evidence="8" type="ORF">GKD70_15395</name>
    <name evidence="5" type="ORF">PN599_13080</name>
</gene>
<dbReference type="Gene3D" id="3.10.129.10">
    <property type="entry name" value="Hotdog Thioesterase"/>
    <property type="match status" value="1"/>
</dbReference>
<reference evidence="9 10" key="1">
    <citation type="submission" date="2015-09" db="EMBL/GenBank/DDBJ databases">
        <authorList>
            <consortium name="Pathogen Informatics"/>
        </authorList>
    </citation>
    <scope>NUCLEOTIDE SEQUENCE [LARGE SCALE GENOMIC DNA]</scope>
    <source>
        <strain evidence="4 9">2789STDY5608822</strain>
        <strain evidence="3 10">2789STDY5608872</strain>
    </source>
</reference>